<reference evidence="1 2" key="1">
    <citation type="submission" date="2020-02" db="EMBL/GenBank/DDBJ databases">
        <authorList>
            <person name="Ferguson B K."/>
        </authorList>
    </citation>
    <scope>NUCLEOTIDE SEQUENCE [LARGE SCALE GENOMIC DNA]</scope>
</reference>
<dbReference type="Proteomes" id="UP000479000">
    <property type="component" value="Unassembled WGS sequence"/>
</dbReference>
<proteinExistence type="predicted"/>
<evidence type="ECO:0000313" key="2">
    <source>
        <dbReference type="Proteomes" id="UP000479000"/>
    </source>
</evidence>
<name>A0A6H5GQC3_9HEMI</name>
<keyword evidence="2" id="KW-1185">Reference proteome</keyword>
<accession>A0A6H5GQC3</accession>
<dbReference type="AlphaFoldDB" id="A0A6H5GQC3"/>
<evidence type="ECO:0000313" key="1">
    <source>
        <dbReference type="EMBL" id="CAB0003949.1"/>
    </source>
</evidence>
<dbReference type="EMBL" id="CADCXU010014237">
    <property type="protein sequence ID" value="CAB0003949.1"/>
    <property type="molecule type" value="Genomic_DNA"/>
</dbReference>
<gene>
    <name evidence="1" type="ORF">NTEN_LOCUS9426</name>
</gene>
<feature type="non-terminal residue" evidence="1">
    <location>
        <position position="68"/>
    </location>
</feature>
<organism evidence="1 2">
    <name type="scientific">Nesidiocoris tenuis</name>
    <dbReference type="NCBI Taxonomy" id="355587"/>
    <lineage>
        <taxon>Eukaryota</taxon>
        <taxon>Metazoa</taxon>
        <taxon>Ecdysozoa</taxon>
        <taxon>Arthropoda</taxon>
        <taxon>Hexapoda</taxon>
        <taxon>Insecta</taxon>
        <taxon>Pterygota</taxon>
        <taxon>Neoptera</taxon>
        <taxon>Paraneoptera</taxon>
        <taxon>Hemiptera</taxon>
        <taxon>Heteroptera</taxon>
        <taxon>Panheteroptera</taxon>
        <taxon>Cimicomorpha</taxon>
        <taxon>Miridae</taxon>
        <taxon>Dicyphina</taxon>
        <taxon>Nesidiocoris</taxon>
    </lineage>
</organism>
<protein>
    <submittedName>
        <fullName evidence="1">Uncharacterized protein</fullName>
    </submittedName>
</protein>
<sequence>MRENLSNIFVFWKFHSVPTARGLGERLNICDSSKTHPCLVIIIEEDRPTSQSLHFSIFTRTFLLPCTP</sequence>